<evidence type="ECO:0000313" key="10">
    <source>
        <dbReference type="Proteomes" id="UP000032360"/>
    </source>
</evidence>
<comment type="catalytic activity">
    <reaction evidence="6">
        <text>L-threonyl-[protein] + ATP = 3-O-(5'-adenylyl)-L-threonyl-[protein] + diphosphate</text>
        <dbReference type="Rhea" id="RHEA:54292"/>
        <dbReference type="Rhea" id="RHEA-COMP:11060"/>
        <dbReference type="Rhea" id="RHEA-COMP:13847"/>
        <dbReference type="ChEBI" id="CHEBI:30013"/>
        <dbReference type="ChEBI" id="CHEBI:30616"/>
        <dbReference type="ChEBI" id="CHEBI:33019"/>
        <dbReference type="ChEBI" id="CHEBI:138113"/>
        <dbReference type="EC" id="2.7.7.108"/>
    </reaction>
</comment>
<dbReference type="GO" id="GO:0005524">
    <property type="term" value="F:ATP binding"/>
    <property type="evidence" value="ECO:0007669"/>
    <property type="project" value="UniProtKB-KW"/>
</dbReference>
<dbReference type="OrthoDB" id="9813719at2"/>
<evidence type="ECO:0000256" key="3">
    <source>
        <dbReference type="ARBA" id="ARBA00022741"/>
    </source>
</evidence>
<feature type="domain" description="Fido" evidence="8">
    <location>
        <begin position="49"/>
        <end position="184"/>
    </location>
</feature>
<dbReference type="InterPro" id="IPR003812">
    <property type="entry name" value="Fido"/>
</dbReference>
<evidence type="ECO:0000256" key="1">
    <source>
        <dbReference type="ARBA" id="ARBA00022679"/>
    </source>
</evidence>
<keyword evidence="1 9" id="KW-0808">Transferase</keyword>
<protein>
    <recommendedName>
        <fullName evidence="5">protein adenylyltransferase</fullName>
        <ecNumber evidence="5">2.7.7.108</ecNumber>
    </recommendedName>
</protein>
<comment type="catalytic activity">
    <reaction evidence="7">
        <text>L-tyrosyl-[protein] + ATP = O-(5'-adenylyl)-L-tyrosyl-[protein] + diphosphate</text>
        <dbReference type="Rhea" id="RHEA:54288"/>
        <dbReference type="Rhea" id="RHEA-COMP:10136"/>
        <dbReference type="Rhea" id="RHEA-COMP:13846"/>
        <dbReference type="ChEBI" id="CHEBI:30616"/>
        <dbReference type="ChEBI" id="CHEBI:33019"/>
        <dbReference type="ChEBI" id="CHEBI:46858"/>
        <dbReference type="ChEBI" id="CHEBI:83624"/>
        <dbReference type="EC" id="2.7.7.108"/>
    </reaction>
</comment>
<comment type="caution">
    <text evidence="9">The sequence shown here is derived from an EMBL/GenBank/DDBJ whole genome shotgun (WGS) entry which is preliminary data.</text>
</comment>
<dbReference type="Gene3D" id="1.10.3290.10">
    <property type="entry name" value="Fido-like domain"/>
    <property type="match status" value="1"/>
</dbReference>
<dbReference type="PANTHER" id="PTHR39560">
    <property type="entry name" value="PROTEIN ADENYLYLTRANSFERASE FIC-RELATED"/>
    <property type="match status" value="1"/>
</dbReference>
<dbReference type="EC" id="2.7.7.108" evidence="5"/>
<evidence type="ECO:0000256" key="5">
    <source>
        <dbReference type="ARBA" id="ARBA00034531"/>
    </source>
</evidence>
<keyword evidence="10" id="KW-1185">Reference proteome</keyword>
<dbReference type="PROSITE" id="PS51459">
    <property type="entry name" value="FIDO"/>
    <property type="match status" value="1"/>
</dbReference>
<reference evidence="9 10" key="1">
    <citation type="submission" date="2015-01" db="EMBL/GenBank/DDBJ databases">
        <title>Draft genome of the acidophilic iron oxidizer Acidithrix ferrooxidans strain Py-F3.</title>
        <authorList>
            <person name="Poehlein A."/>
            <person name="Eisen S."/>
            <person name="Schloemann M."/>
            <person name="Johnson B.D."/>
            <person name="Daniel R."/>
            <person name="Muehling M."/>
        </authorList>
    </citation>
    <scope>NUCLEOTIDE SEQUENCE [LARGE SCALE GENOMIC DNA]</scope>
    <source>
        <strain evidence="9 10">Py-F3</strain>
    </source>
</reference>
<dbReference type="GO" id="GO:0070733">
    <property type="term" value="F:AMPylase activity"/>
    <property type="evidence" value="ECO:0007669"/>
    <property type="project" value="UniProtKB-EC"/>
</dbReference>
<evidence type="ECO:0000256" key="4">
    <source>
        <dbReference type="ARBA" id="ARBA00022840"/>
    </source>
</evidence>
<accession>A0A0D8HFM1</accession>
<proteinExistence type="predicted"/>
<keyword evidence="3" id="KW-0547">Nucleotide-binding</keyword>
<dbReference type="AlphaFoldDB" id="A0A0D8HFM1"/>
<keyword evidence="2 9" id="KW-0548">Nucleotidyltransferase</keyword>
<organism evidence="9 10">
    <name type="scientific">Acidithrix ferrooxidans</name>
    <dbReference type="NCBI Taxonomy" id="1280514"/>
    <lineage>
        <taxon>Bacteria</taxon>
        <taxon>Bacillati</taxon>
        <taxon>Actinomycetota</taxon>
        <taxon>Acidimicrobiia</taxon>
        <taxon>Acidimicrobiales</taxon>
        <taxon>Acidimicrobiaceae</taxon>
        <taxon>Acidithrix</taxon>
    </lineage>
</organism>
<dbReference type="SUPFAM" id="SSF140931">
    <property type="entry name" value="Fic-like"/>
    <property type="match status" value="1"/>
</dbReference>
<evidence type="ECO:0000256" key="6">
    <source>
        <dbReference type="ARBA" id="ARBA00047939"/>
    </source>
</evidence>
<dbReference type="InterPro" id="IPR036597">
    <property type="entry name" value="Fido-like_dom_sf"/>
</dbReference>
<evidence type="ECO:0000256" key="2">
    <source>
        <dbReference type="ARBA" id="ARBA00022695"/>
    </source>
</evidence>
<keyword evidence="4" id="KW-0067">ATP-binding</keyword>
<dbReference type="PANTHER" id="PTHR39560:SF1">
    <property type="entry name" value="PROTEIN ADENYLYLTRANSFERASE FIC-RELATED"/>
    <property type="match status" value="1"/>
</dbReference>
<dbReference type="STRING" id="1280514.AXFE_33140"/>
<dbReference type="RefSeq" id="WP_052606962.1">
    <property type="nucleotide sequence ID" value="NZ_JXYS01000117.1"/>
</dbReference>
<dbReference type="Proteomes" id="UP000032360">
    <property type="component" value="Unassembled WGS sequence"/>
</dbReference>
<dbReference type="PROSITE" id="PS00414">
    <property type="entry name" value="PROFILIN"/>
    <property type="match status" value="1"/>
</dbReference>
<evidence type="ECO:0000259" key="8">
    <source>
        <dbReference type="PROSITE" id="PS51459"/>
    </source>
</evidence>
<gene>
    <name evidence="9" type="primary">vbhT</name>
    <name evidence="9" type="ORF">AXFE_33140</name>
</gene>
<sequence>MSWDKYVDANGVLRNLLGITDANRLSEAEADFTRRRIRELEVHPVQGEFDIAHLQAIHRYIAQDLVSWAGELRDVNIAKQQMFCPVGNLRSYADEIFRRLATHKFLQGLSREEFISRLTSFYGDVNALHPFREFNGRTQRVFFSQLAHNASSHIAWDRLKPEQNISASVASFGGQETLMRMMFDRLIDPWVT</sequence>
<dbReference type="Pfam" id="PF02661">
    <property type="entry name" value="Fic"/>
    <property type="match status" value="1"/>
</dbReference>
<dbReference type="EMBL" id="JXYS01000117">
    <property type="protein sequence ID" value="KJF15831.1"/>
    <property type="molecule type" value="Genomic_DNA"/>
</dbReference>
<dbReference type="InterPro" id="IPR027310">
    <property type="entry name" value="Profilin_CS"/>
</dbReference>
<dbReference type="GO" id="GO:0051302">
    <property type="term" value="P:regulation of cell division"/>
    <property type="evidence" value="ECO:0007669"/>
    <property type="project" value="TreeGrafter"/>
</dbReference>
<evidence type="ECO:0000256" key="7">
    <source>
        <dbReference type="ARBA" id="ARBA00048696"/>
    </source>
</evidence>
<dbReference type="GO" id="GO:0003779">
    <property type="term" value="F:actin binding"/>
    <property type="evidence" value="ECO:0007669"/>
    <property type="project" value="InterPro"/>
</dbReference>
<name>A0A0D8HFM1_9ACTN</name>
<evidence type="ECO:0000313" key="9">
    <source>
        <dbReference type="EMBL" id="KJF15831.1"/>
    </source>
</evidence>